<sequence length="75" mass="7964">MPVDPEGRTLASRVRRPEPREWGRPREGAEALAAETAVEKHAPLALVHGGAAPEGATGSAYRPLRDGARAAVRSR</sequence>
<gene>
    <name evidence="2" type="ORF">GCM10011579_040530</name>
</gene>
<dbReference type="Proteomes" id="UP000600365">
    <property type="component" value="Unassembled WGS sequence"/>
</dbReference>
<evidence type="ECO:0000256" key="1">
    <source>
        <dbReference type="SAM" id="MobiDB-lite"/>
    </source>
</evidence>
<dbReference type="RefSeq" id="WP_189187432.1">
    <property type="nucleotide sequence ID" value="NZ_BMMM01000007.1"/>
</dbReference>
<dbReference type="AlphaFoldDB" id="A0A917Y4U0"/>
<name>A0A917Y4U0_9ACTN</name>
<feature type="compositionally biased region" description="Basic and acidic residues" evidence="1">
    <location>
        <begin position="15"/>
        <end position="29"/>
    </location>
</feature>
<keyword evidence="3" id="KW-1185">Reference proteome</keyword>
<evidence type="ECO:0000313" key="3">
    <source>
        <dbReference type="Proteomes" id="UP000600365"/>
    </source>
</evidence>
<protein>
    <submittedName>
        <fullName evidence="2">Uncharacterized protein</fullName>
    </submittedName>
</protein>
<organism evidence="2 3">
    <name type="scientific">Streptomyces albiflavescens</name>
    <dbReference type="NCBI Taxonomy" id="1623582"/>
    <lineage>
        <taxon>Bacteria</taxon>
        <taxon>Bacillati</taxon>
        <taxon>Actinomycetota</taxon>
        <taxon>Actinomycetes</taxon>
        <taxon>Kitasatosporales</taxon>
        <taxon>Streptomycetaceae</taxon>
        <taxon>Streptomyces</taxon>
    </lineage>
</organism>
<reference evidence="2 3" key="1">
    <citation type="journal article" date="2014" name="Int. J. Syst. Evol. Microbiol.">
        <title>Complete genome sequence of Corynebacterium casei LMG S-19264T (=DSM 44701T), isolated from a smear-ripened cheese.</title>
        <authorList>
            <consortium name="US DOE Joint Genome Institute (JGI-PGF)"/>
            <person name="Walter F."/>
            <person name="Albersmeier A."/>
            <person name="Kalinowski J."/>
            <person name="Ruckert C."/>
        </authorList>
    </citation>
    <scope>NUCLEOTIDE SEQUENCE [LARGE SCALE GENOMIC DNA]</scope>
    <source>
        <strain evidence="2 3">CGMCC 4.7111</strain>
    </source>
</reference>
<proteinExistence type="predicted"/>
<feature type="region of interest" description="Disordered" evidence="1">
    <location>
        <begin position="1"/>
        <end position="33"/>
    </location>
</feature>
<dbReference type="EMBL" id="BMMM01000007">
    <property type="protein sequence ID" value="GGN67757.1"/>
    <property type="molecule type" value="Genomic_DNA"/>
</dbReference>
<accession>A0A917Y4U0</accession>
<feature type="region of interest" description="Disordered" evidence="1">
    <location>
        <begin position="49"/>
        <end position="75"/>
    </location>
</feature>
<evidence type="ECO:0000313" key="2">
    <source>
        <dbReference type="EMBL" id="GGN67757.1"/>
    </source>
</evidence>
<comment type="caution">
    <text evidence="2">The sequence shown here is derived from an EMBL/GenBank/DDBJ whole genome shotgun (WGS) entry which is preliminary data.</text>
</comment>